<feature type="region of interest" description="Disordered" evidence="8">
    <location>
        <begin position="1"/>
        <end position="25"/>
    </location>
</feature>
<keyword evidence="2" id="KW-0547">Nucleotide-binding</keyword>
<evidence type="ECO:0000256" key="8">
    <source>
        <dbReference type="SAM" id="MobiDB-lite"/>
    </source>
</evidence>
<organism evidence="10">
    <name type="scientific">Lingulaulax polyedra</name>
    <name type="common">Dinoflagellate</name>
    <name type="synonym">Lingulodinium polyedra</name>
    <dbReference type="NCBI Taxonomy" id="160621"/>
    <lineage>
        <taxon>Eukaryota</taxon>
        <taxon>Sar</taxon>
        <taxon>Alveolata</taxon>
        <taxon>Dinophyceae</taxon>
        <taxon>Gonyaulacales</taxon>
        <taxon>Lingulodiniaceae</taxon>
        <taxon>Lingulaulax</taxon>
    </lineage>
</organism>
<dbReference type="GO" id="GO:0033063">
    <property type="term" value="C:Rad51B-Rad51C-Rad51D-XRCC2 complex"/>
    <property type="evidence" value="ECO:0007669"/>
    <property type="project" value="TreeGrafter"/>
</dbReference>
<evidence type="ECO:0000256" key="6">
    <source>
        <dbReference type="ARBA" id="ARBA00023242"/>
    </source>
</evidence>
<dbReference type="InterPro" id="IPR016467">
    <property type="entry name" value="DNA_recomb/repair_RecA-like"/>
</dbReference>
<keyword evidence="3" id="KW-0227">DNA damage</keyword>
<sequence>MAQPAAQPEEPKEAEPRAEPPAGRQEALDVRVLRSIPTPVADALLAQGCRSAGDVLARPGALQEALRQLHVAGAEQRAEAALAACRREVSGAWASADSALELLQRAQARPPLALPCEGLARLLGGALRPGGGFLELCGLPGTGKTQLCMQLCAAAQVPLAAGPGADGFPGEAVYIDTEGSFVPRRYAQVCRGLLAERRPGAAANPAAAAAEFEAVLRGLHICRAFDATELYATVKQLEAFLRARPRVRAIVLDSIAFCFRHEFADNIPQRARVLTDIAATLRRYGAEHELSIVITNHMTTRFDRSGGEGGMGWLAPALGETWAHQPSTQLRLERVQHGDGPQQALGRATLTKSVEQAAGRSCAYRITEVGIRDAGPVRHEALVAYGA</sequence>
<dbReference type="AlphaFoldDB" id="A0A516AGF2"/>
<evidence type="ECO:0000256" key="3">
    <source>
        <dbReference type="ARBA" id="ARBA00022763"/>
    </source>
</evidence>
<dbReference type="SUPFAM" id="SSF52540">
    <property type="entry name" value="P-loop containing nucleoside triphosphate hydrolases"/>
    <property type="match status" value="1"/>
</dbReference>
<evidence type="ECO:0000256" key="1">
    <source>
        <dbReference type="ARBA" id="ARBA00004123"/>
    </source>
</evidence>
<accession>A0A516AGF2</accession>
<protein>
    <recommendedName>
        <fullName evidence="7">DNA repair protein RAD51 homolog 3</fullName>
    </recommendedName>
</protein>
<dbReference type="InterPro" id="IPR020588">
    <property type="entry name" value="RecA_ATP-bd"/>
</dbReference>
<dbReference type="Gene3D" id="3.40.50.300">
    <property type="entry name" value="P-loop containing nucleotide triphosphate hydrolases"/>
    <property type="match status" value="1"/>
</dbReference>
<dbReference type="InterPro" id="IPR027417">
    <property type="entry name" value="P-loop_NTPase"/>
</dbReference>
<keyword evidence="6" id="KW-0539">Nucleus</keyword>
<dbReference type="InterPro" id="IPR052093">
    <property type="entry name" value="HR_Repair_Mediator"/>
</dbReference>
<dbReference type="InterPro" id="IPR003593">
    <property type="entry name" value="AAA+_ATPase"/>
</dbReference>
<evidence type="ECO:0000256" key="7">
    <source>
        <dbReference type="ARBA" id="ARBA00040674"/>
    </source>
</evidence>
<evidence type="ECO:0000256" key="2">
    <source>
        <dbReference type="ARBA" id="ARBA00022741"/>
    </source>
</evidence>
<dbReference type="SMART" id="SM00382">
    <property type="entry name" value="AAA"/>
    <property type="match status" value="1"/>
</dbReference>
<dbReference type="GO" id="GO:0140664">
    <property type="term" value="F:ATP-dependent DNA damage sensor activity"/>
    <property type="evidence" value="ECO:0007669"/>
    <property type="project" value="InterPro"/>
</dbReference>
<proteinExistence type="evidence at transcript level"/>
<dbReference type="GO" id="GO:0000400">
    <property type="term" value="F:four-way junction DNA binding"/>
    <property type="evidence" value="ECO:0007669"/>
    <property type="project" value="TreeGrafter"/>
</dbReference>
<dbReference type="GO" id="GO:0033065">
    <property type="term" value="C:Rad51C-XRCC3 complex"/>
    <property type="evidence" value="ECO:0007669"/>
    <property type="project" value="TreeGrafter"/>
</dbReference>
<evidence type="ECO:0000313" key="10">
    <source>
        <dbReference type="EMBL" id="QDO16393.1"/>
    </source>
</evidence>
<dbReference type="GO" id="GO:0000707">
    <property type="term" value="P:meiotic DNA recombinase assembly"/>
    <property type="evidence" value="ECO:0007669"/>
    <property type="project" value="TreeGrafter"/>
</dbReference>
<evidence type="ECO:0000256" key="5">
    <source>
        <dbReference type="ARBA" id="ARBA00023204"/>
    </source>
</evidence>
<comment type="subcellular location">
    <subcellularLocation>
        <location evidence="1">Nucleus</location>
    </subcellularLocation>
</comment>
<dbReference type="GO" id="GO:0008821">
    <property type="term" value="F:crossover junction DNA endonuclease activity"/>
    <property type="evidence" value="ECO:0007669"/>
    <property type="project" value="TreeGrafter"/>
</dbReference>
<feature type="compositionally biased region" description="Basic and acidic residues" evidence="8">
    <location>
        <begin position="9"/>
        <end position="18"/>
    </location>
</feature>
<dbReference type="PROSITE" id="PS50162">
    <property type="entry name" value="RECA_2"/>
    <property type="match status" value="1"/>
</dbReference>
<dbReference type="EMBL" id="MN125926">
    <property type="protein sequence ID" value="QDO16393.1"/>
    <property type="molecule type" value="mRNA"/>
</dbReference>
<dbReference type="PANTHER" id="PTHR46239:SF1">
    <property type="entry name" value="DNA REPAIR PROTEIN RAD51 HOMOLOG 3"/>
    <property type="match status" value="1"/>
</dbReference>
<keyword evidence="5" id="KW-0234">DNA repair</keyword>
<keyword evidence="4" id="KW-0067">ATP-binding</keyword>
<dbReference type="Pfam" id="PF08423">
    <property type="entry name" value="Rad51"/>
    <property type="match status" value="1"/>
</dbReference>
<dbReference type="GO" id="GO:0007131">
    <property type="term" value="P:reciprocal meiotic recombination"/>
    <property type="evidence" value="ECO:0007669"/>
    <property type="project" value="TreeGrafter"/>
</dbReference>
<name>A0A516AGF2_LINPO</name>
<evidence type="ECO:0000259" key="9">
    <source>
        <dbReference type="PROSITE" id="PS50162"/>
    </source>
</evidence>
<dbReference type="PIRSF" id="PIRSF005856">
    <property type="entry name" value="Rad51"/>
    <property type="match status" value="1"/>
</dbReference>
<dbReference type="GO" id="GO:0005657">
    <property type="term" value="C:replication fork"/>
    <property type="evidence" value="ECO:0007669"/>
    <property type="project" value="TreeGrafter"/>
</dbReference>
<dbReference type="GO" id="GO:0005524">
    <property type="term" value="F:ATP binding"/>
    <property type="evidence" value="ECO:0007669"/>
    <property type="project" value="UniProtKB-KW"/>
</dbReference>
<dbReference type="InterPro" id="IPR013632">
    <property type="entry name" value="Rad51_C"/>
</dbReference>
<reference evidence="10" key="1">
    <citation type="journal article" date="2019" name="Microorganisms">
        <title>DNA Damage Response Pathways in Dinoflagellates.</title>
        <authorList>
            <person name="Li C."/>
            <person name="Wong J."/>
        </authorList>
    </citation>
    <scope>NUCLEOTIDE SEQUENCE</scope>
</reference>
<evidence type="ECO:0000256" key="4">
    <source>
        <dbReference type="ARBA" id="ARBA00022840"/>
    </source>
</evidence>
<dbReference type="PANTHER" id="PTHR46239">
    <property type="entry name" value="DNA REPAIR PROTEIN RAD51 HOMOLOG 3 RAD51C"/>
    <property type="match status" value="1"/>
</dbReference>
<feature type="domain" description="RecA family profile 1" evidence="9">
    <location>
        <begin position="108"/>
        <end position="298"/>
    </location>
</feature>